<feature type="compositionally biased region" description="Basic and acidic residues" evidence="2">
    <location>
        <begin position="1"/>
        <end position="11"/>
    </location>
</feature>
<evidence type="ECO:0000256" key="1">
    <source>
        <dbReference type="SAM" id="Coils"/>
    </source>
</evidence>
<gene>
    <name evidence="3" type="primary">LOC107805807</name>
</gene>
<sequence>MRPAPPEEKIESLISKPKKDNKRKRSSKLEDPQNKAGPARRRRKNVIINVDIDSVHQFMDDENDEVEDSTLVTQTKKSTKTAKPTKTEVLNHDEGTSKENKEEDPESPDIVVVPQPSASTPKGGAQRLFSKDFTKFKAELRQCEAELNRSLGEWKALRLLCDQKEEELKDLREELTRAQEYEDELEKQVTNVLKEYGLPLPTMKANTSMSQLQQKVEMLEQLRGEVGRVNAECNQWKEKMDLLAAGKEAAQTKLAAAEAQLRSVRERSSAQAKKIAELEAKLAKDEAEVAEARVEAKKTQITADKTVVVYLRDTEAAQMELREAVDQEKGFDLTEEIAQAKADEADARFLISLDDDDDVKGGQGGSGNEEGSEEETTPDGEAAPEEEAVPGGEAAPEGGNTPSV</sequence>
<feature type="compositionally biased region" description="Basic and acidic residues" evidence="2">
    <location>
        <begin position="85"/>
        <end position="101"/>
    </location>
</feature>
<organism evidence="3">
    <name type="scientific">Nicotiana tabacum</name>
    <name type="common">Common tobacco</name>
    <dbReference type="NCBI Taxonomy" id="4097"/>
    <lineage>
        <taxon>Eukaryota</taxon>
        <taxon>Viridiplantae</taxon>
        <taxon>Streptophyta</taxon>
        <taxon>Embryophyta</taxon>
        <taxon>Tracheophyta</taxon>
        <taxon>Spermatophyta</taxon>
        <taxon>Magnoliopsida</taxon>
        <taxon>eudicotyledons</taxon>
        <taxon>Gunneridae</taxon>
        <taxon>Pentapetalae</taxon>
        <taxon>asterids</taxon>
        <taxon>lamiids</taxon>
        <taxon>Solanales</taxon>
        <taxon>Solanaceae</taxon>
        <taxon>Nicotianoideae</taxon>
        <taxon>Nicotianeae</taxon>
        <taxon>Nicotiana</taxon>
    </lineage>
</organism>
<dbReference type="KEGG" id="nta:107805807"/>
<evidence type="ECO:0000313" key="3">
    <source>
        <dbReference type="RefSeq" id="XP_016485375.1"/>
    </source>
</evidence>
<dbReference type="RefSeq" id="XP_016485375.1">
    <property type="nucleotide sequence ID" value="XM_016629889.1"/>
</dbReference>
<feature type="coiled-coil region" evidence="1">
    <location>
        <begin position="154"/>
        <end position="302"/>
    </location>
</feature>
<accession>A0A1S4B8X1</accession>
<feature type="compositionally biased region" description="Acidic residues" evidence="2">
    <location>
        <begin position="370"/>
        <end position="388"/>
    </location>
</feature>
<keyword evidence="1" id="KW-0175">Coiled coil</keyword>
<dbReference type="AlphaFoldDB" id="A0A1S4B8X1"/>
<feature type="region of interest" description="Disordered" evidence="2">
    <location>
        <begin position="352"/>
        <end position="404"/>
    </location>
</feature>
<protein>
    <submittedName>
        <fullName evidence="3">Plasminogen-binding group A streptococcal M-like protein PAM</fullName>
    </submittedName>
</protein>
<feature type="region of interest" description="Disordered" evidence="2">
    <location>
        <begin position="1"/>
        <end position="45"/>
    </location>
</feature>
<proteinExistence type="predicted"/>
<dbReference type="PaxDb" id="4097-A0A1S4B8X1"/>
<evidence type="ECO:0000256" key="2">
    <source>
        <dbReference type="SAM" id="MobiDB-lite"/>
    </source>
</evidence>
<feature type="region of interest" description="Disordered" evidence="2">
    <location>
        <begin position="58"/>
        <end position="125"/>
    </location>
</feature>
<feature type="compositionally biased region" description="Low complexity" evidence="2">
    <location>
        <begin position="73"/>
        <end position="84"/>
    </location>
</feature>
<name>A0A1S4B8X1_TOBAC</name>
<feature type="compositionally biased region" description="Low complexity" evidence="2">
    <location>
        <begin position="389"/>
        <end position="404"/>
    </location>
</feature>
<reference evidence="3" key="1">
    <citation type="submission" date="2025-08" db="UniProtKB">
        <authorList>
            <consortium name="RefSeq"/>
        </authorList>
    </citation>
    <scope>IDENTIFICATION</scope>
</reference>